<name>Q6AS29_DESPS</name>
<sequence>MLIDTTVAIRKELLKTARTIAMVGLSPKEQRPSNMVARYLIGEGFTVIPVNPGQTEILGRRCYASLLEIPDKIDIVNIFRRAEAVPPIVQGAIALGARAVWMQEGIRHEVAAAEARQAGLVVVMDRCIKGLIIRGSGEVLLFRAVVCKKI</sequence>
<dbReference type="eggNOG" id="COG1832">
    <property type="taxonomic scope" value="Bacteria"/>
</dbReference>
<keyword evidence="3" id="KW-1185">Reference proteome</keyword>
<dbReference type="HOGENOM" id="CLU_112567_0_1_7"/>
<dbReference type="Gene3D" id="3.40.50.720">
    <property type="entry name" value="NAD(P)-binding Rossmann-like Domain"/>
    <property type="match status" value="1"/>
</dbReference>
<dbReference type="STRING" id="177439.DP0117"/>
<evidence type="ECO:0000313" key="2">
    <source>
        <dbReference type="EMBL" id="CAG34846.1"/>
    </source>
</evidence>
<dbReference type="EMBL" id="CR522870">
    <property type="protein sequence ID" value="CAG34846.1"/>
    <property type="molecule type" value="Genomic_DNA"/>
</dbReference>
<protein>
    <recommendedName>
        <fullName evidence="1">CoA-binding domain-containing protein</fullName>
    </recommendedName>
</protein>
<proteinExistence type="predicted"/>
<dbReference type="InterPro" id="IPR036291">
    <property type="entry name" value="NAD(P)-bd_dom_sf"/>
</dbReference>
<dbReference type="InterPro" id="IPR003781">
    <property type="entry name" value="CoA-bd"/>
</dbReference>
<dbReference type="PANTHER" id="PTHR33303">
    <property type="entry name" value="CYTOPLASMIC PROTEIN-RELATED"/>
    <property type="match status" value="1"/>
</dbReference>
<dbReference type="Pfam" id="PF13380">
    <property type="entry name" value="CoA_binding_2"/>
    <property type="match status" value="1"/>
</dbReference>
<dbReference type="RefSeq" id="WP_011187362.1">
    <property type="nucleotide sequence ID" value="NC_006138.1"/>
</dbReference>
<dbReference type="Proteomes" id="UP000000602">
    <property type="component" value="Chromosome"/>
</dbReference>
<dbReference type="SUPFAM" id="SSF51735">
    <property type="entry name" value="NAD(P)-binding Rossmann-fold domains"/>
    <property type="match status" value="1"/>
</dbReference>
<reference evidence="3" key="1">
    <citation type="journal article" date="2004" name="Environ. Microbiol.">
        <title>The genome of Desulfotalea psychrophila, a sulfate-reducing bacterium from permanently cold Arctic sediments.</title>
        <authorList>
            <person name="Rabus R."/>
            <person name="Ruepp A."/>
            <person name="Frickey T."/>
            <person name="Rattei T."/>
            <person name="Fartmann B."/>
            <person name="Stark M."/>
            <person name="Bauer M."/>
            <person name="Zibat A."/>
            <person name="Lombardot T."/>
            <person name="Becker I."/>
            <person name="Amann J."/>
            <person name="Gellner K."/>
            <person name="Teeling H."/>
            <person name="Leuschner W.D."/>
            <person name="Gloeckner F.-O."/>
            <person name="Lupas A.N."/>
            <person name="Amann R."/>
            <person name="Klenk H.-P."/>
        </authorList>
    </citation>
    <scope>NUCLEOTIDE SEQUENCE [LARGE SCALE GENOMIC DNA]</scope>
    <source>
        <strain evidence="3">DSM 12343 / LSv54</strain>
    </source>
</reference>
<evidence type="ECO:0000313" key="3">
    <source>
        <dbReference type="Proteomes" id="UP000000602"/>
    </source>
</evidence>
<dbReference type="AlphaFoldDB" id="Q6AS29"/>
<dbReference type="SMART" id="SM00881">
    <property type="entry name" value="CoA_binding"/>
    <property type="match status" value="1"/>
</dbReference>
<gene>
    <name evidence="2" type="ordered locus">DP0117</name>
</gene>
<evidence type="ECO:0000259" key="1">
    <source>
        <dbReference type="SMART" id="SM00881"/>
    </source>
</evidence>
<dbReference type="KEGG" id="dps:DP0117"/>
<dbReference type="OrthoDB" id="9804695at2"/>
<accession>Q6AS29</accession>
<dbReference type="PANTHER" id="PTHR33303:SF2">
    <property type="entry name" value="COA-BINDING DOMAIN-CONTAINING PROTEIN"/>
    <property type="match status" value="1"/>
</dbReference>
<feature type="domain" description="CoA-binding" evidence="1">
    <location>
        <begin position="14"/>
        <end position="106"/>
    </location>
</feature>
<organism evidence="2 3">
    <name type="scientific">Desulfotalea psychrophila (strain LSv54 / DSM 12343)</name>
    <dbReference type="NCBI Taxonomy" id="177439"/>
    <lineage>
        <taxon>Bacteria</taxon>
        <taxon>Pseudomonadati</taxon>
        <taxon>Thermodesulfobacteriota</taxon>
        <taxon>Desulfobulbia</taxon>
        <taxon>Desulfobulbales</taxon>
        <taxon>Desulfocapsaceae</taxon>
        <taxon>Desulfotalea</taxon>
    </lineage>
</organism>